<evidence type="ECO:0000313" key="7">
    <source>
        <dbReference type="EMBL" id="RXI78130.1"/>
    </source>
</evidence>
<reference evidence="7 8" key="1">
    <citation type="submission" date="2018-08" db="EMBL/GenBank/DDBJ databases">
        <title>Lactobacillus suantsai sp. nov., isolated from traditional fermented suan-tsai in Taiwan.</title>
        <authorList>
            <person name="Huang C.-H."/>
        </authorList>
    </citation>
    <scope>NUCLEOTIDE SEQUENCE [LARGE SCALE GENOMIC DNA]</scope>
    <source>
        <strain evidence="7 8">BCRC 12945</strain>
    </source>
</reference>
<keyword evidence="3 5" id="KW-0460">Magnesium</keyword>
<dbReference type="Gene3D" id="3.20.20.60">
    <property type="entry name" value="Phosphoenolpyruvate-binding domains"/>
    <property type="match status" value="1"/>
</dbReference>
<dbReference type="PIRSF" id="PIRSF015582">
    <property type="entry name" value="Cit_lyase_B"/>
    <property type="match status" value="1"/>
</dbReference>
<feature type="binding site" evidence="5">
    <location>
        <position position="160"/>
    </location>
    <ligand>
        <name>Mg(2+)</name>
        <dbReference type="ChEBI" id="CHEBI:18420"/>
    </ligand>
</feature>
<dbReference type="Proteomes" id="UP000290602">
    <property type="component" value="Unassembled WGS sequence"/>
</dbReference>
<proteinExistence type="predicted"/>
<evidence type="ECO:0000256" key="1">
    <source>
        <dbReference type="ARBA" id="ARBA00001946"/>
    </source>
</evidence>
<dbReference type="EMBL" id="QXIL01000015">
    <property type="protein sequence ID" value="RXI78130.1"/>
    <property type="molecule type" value="Genomic_DNA"/>
</dbReference>
<dbReference type="InterPro" id="IPR011206">
    <property type="entry name" value="Citrate_lyase_beta/mcl1/mcl2"/>
</dbReference>
<protein>
    <submittedName>
        <fullName evidence="7">Citrate lyase subunit beta</fullName>
    </submittedName>
</protein>
<dbReference type="AlphaFoldDB" id="A0A4Q0VGP2"/>
<dbReference type="GO" id="GO:0006107">
    <property type="term" value="P:oxaloacetate metabolic process"/>
    <property type="evidence" value="ECO:0007669"/>
    <property type="project" value="TreeGrafter"/>
</dbReference>
<dbReference type="SUPFAM" id="SSF51621">
    <property type="entry name" value="Phosphoenolpyruvate/pyruvate domain"/>
    <property type="match status" value="1"/>
</dbReference>
<dbReference type="OrthoDB" id="9786940at2"/>
<feature type="domain" description="HpcH/HpaI aldolase/citrate lyase" evidence="6">
    <location>
        <begin position="9"/>
        <end position="228"/>
    </location>
</feature>
<keyword evidence="2 5" id="KW-0479">Metal-binding</keyword>
<evidence type="ECO:0000259" key="6">
    <source>
        <dbReference type="Pfam" id="PF03328"/>
    </source>
</evidence>
<evidence type="ECO:0000256" key="5">
    <source>
        <dbReference type="PIRSR" id="PIRSR015582-2"/>
    </source>
</evidence>
<sequence>MAVTNRIRRSMIFLNTQRAALVKDAFVYHPDCVIFDLEDAVAEGEKDSARIQLYQTLKHVDYQGVERWVRVNALDSDLVNEDIRAAVAGGTEGIRLPKTETAAEVKEASAKITAAEKEFDRPVGSTMLMAALESPLGVMNAYEIATADDRMMGIALSAGDYTRTMHAKRTVAGTELFGARSQMLIAARAAGVMAFDTVYTDTDNEEGFKKELQLIKDMGFDGKSCINPKQIGITHEIFNPSAAEIKHAEHVLQAVNDSKENGVGVLTVDGKMVDVAWVEGAQRNLKLAKAAGIYKGALV</sequence>
<dbReference type="PANTHER" id="PTHR32308">
    <property type="entry name" value="LYASE BETA SUBUNIT, PUTATIVE (AFU_ORTHOLOGUE AFUA_4G13030)-RELATED"/>
    <property type="match status" value="1"/>
</dbReference>
<keyword evidence="8" id="KW-1185">Reference proteome</keyword>
<dbReference type="GO" id="GO:0016829">
    <property type="term" value="F:lyase activity"/>
    <property type="evidence" value="ECO:0007669"/>
    <property type="project" value="UniProtKB-KW"/>
</dbReference>
<evidence type="ECO:0000256" key="4">
    <source>
        <dbReference type="PIRSR" id="PIRSR015582-1"/>
    </source>
</evidence>
<dbReference type="InterPro" id="IPR015813">
    <property type="entry name" value="Pyrv/PenolPyrv_kinase-like_dom"/>
</dbReference>
<accession>A0A4Q0VGP2</accession>
<evidence type="ECO:0000256" key="2">
    <source>
        <dbReference type="ARBA" id="ARBA00022723"/>
    </source>
</evidence>
<dbReference type="InterPro" id="IPR040442">
    <property type="entry name" value="Pyrv_kinase-like_dom_sf"/>
</dbReference>
<dbReference type="Pfam" id="PF03328">
    <property type="entry name" value="HpcH_HpaI"/>
    <property type="match status" value="1"/>
</dbReference>
<feature type="binding site" evidence="4">
    <location>
        <position position="133"/>
    </location>
    <ligand>
        <name>substrate</name>
    </ligand>
</feature>
<gene>
    <name evidence="7" type="ORF">DXH47_08055</name>
</gene>
<name>A0A4Q0VGP2_9LACO</name>
<feature type="binding site" evidence="4">
    <location>
        <position position="70"/>
    </location>
    <ligand>
        <name>substrate</name>
    </ligand>
</feature>
<comment type="caution">
    <text evidence="7">The sequence shown here is derived from an EMBL/GenBank/DDBJ whole genome shotgun (WGS) entry which is preliminary data.</text>
</comment>
<evidence type="ECO:0000256" key="3">
    <source>
        <dbReference type="ARBA" id="ARBA00022842"/>
    </source>
</evidence>
<dbReference type="RefSeq" id="WP_129032837.1">
    <property type="nucleotide sequence ID" value="NZ_CP059603.1"/>
</dbReference>
<keyword evidence="7" id="KW-0456">Lyase</keyword>
<comment type="cofactor">
    <cofactor evidence="1">
        <name>Mg(2+)</name>
        <dbReference type="ChEBI" id="CHEBI:18420"/>
    </cofactor>
</comment>
<evidence type="ECO:0000313" key="8">
    <source>
        <dbReference type="Proteomes" id="UP000290602"/>
    </source>
</evidence>
<dbReference type="InterPro" id="IPR005000">
    <property type="entry name" value="Aldolase/citrate-lyase_domain"/>
</dbReference>
<dbReference type="PANTHER" id="PTHR32308:SF10">
    <property type="entry name" value="CITRATE LYASE SUBUNIT BETA"/>
    <property type="match status" value="1"/>
</dbReference>
<organism evidence="7 8">
    <name type="scientific">Levilactobacillus suantsaii</name>
    <dbReference type="NCBI Taxonomy" id="2292255"/>
    <lineage>
        <taxon>Bacteria</taxon>
        <taxon>Bacillati</taxon>
        <taxon>Bacillota</taxon>
        <taxon>Bacilli</taxon>
        <taxon>Lactobacillales</taxon>
        <taxon>Lactobacillaceae</taxon>
        <taxon>Levilactobacillus</taxon>
    </lineage>
</organism>
<feature type="binding site" evidence="5">
    <location>
        <position position="133"/>
    </location>
    <ligand>
        <name>Mg(2+)</name>
        <dbReference type="ChEBI" id="CHEBI:18420"/>
    </ligand>
</feature>
<dbReference type="GO" id="GO:0000287">
    <property type="term" value="F:magnesium ion binding"/>
    <property type="evidence" value="ECO:0007669"/>
    <property type="project" value="TreeGrafter"/>
</dbReference>